<dbReference type="AlphaFoldDB" id="A0A4Q9L2V3"/>
<sequence length="401" mass="46804">MPQQNILKNFTIPTVDQITTPNKNIQSYFMKSDSSYYVQDKYKYPNYKEETDNFLTISIPTQTALIGSSLFAFEKCNLENFYNLTNINSNIFTSLNFAIKYFDTRLVLPYTSLRDVHLSLCIPDFLTRSEIIVLCDYFINLRNCKSILILPVSLSLCFSLNISNGILIMEFSDYFTFTFIEDNCLVDKNIMFKNSSTKKIKAFYIEDATDFVDDFNKMKLYENRSSIYSCNLCSYKNCVRGDTICHIKTEHIVDSNCQCGEVIEDLDEHVATHFIEDFGDIVDLKSTNILENIFFMIENDLSTEKIKKICTNFIFLRNFESNENFYENFCTNLQNEINTKLSKYDVVPKFHVLEDNSLSLLAYKGTNIFSSLECSKEIVMTDKEWNSFRLRILKEKVLFII</sequence>
<proteinExistence type="predicted"/>
<organism evidence="1 2">
    <name type="scientific">Hamiltosporidium tvaerminnensis</name>
    <dbReference type="NCBI Taxonomy" id="1176355"/>
    <lineage>
        <taxon>Eukaryota</taxon>
        <taxon>Fungi</taxon>
        <taxon>Fungi incertae sedis</taxon>
        <taxon>Microsporidia</taxon>
        <taxon>Dubosqiidae</taxon>
        <taxon>Hamiltosporidium</taxon>
    </lineage>
</organism>
<protein>
    <submittedName>
        <fullName evidence="1">Putative actin-like microsporidial-specific protein</fullName>
    </submittedName>
</protein>
<comment type="caution">
    <text evidence="1">The sequence shown here is derived from an EMBL/GenBank/DDBJ whole genome shotgun (WGS) entry which is preliminary data.</text>
</comment>
<accession>A0A4Q9L2V3</accession>
<reference evidence="1 2" key="1">
    <citation type="submission" date="2017-12" db="EMBL/GenBank/DDBJ databases">
        <authorList>
            <person name="Pombert J.-F."/>
            <person name="Haag K.L."/>
            <person name="Ebert D."/>
        </authorList>
    </citation>
    <scope>NUCLEOTIDE SEQUENCE [LARGE SCALE GENOMIC DNA]</scope>
    <source>
        <strain evidence="1">FI-OER-3-3</strain>
    </source>
</reference>
<dbReference type="EMBL" id="PITJ01000637">
    <property type="protein sequence ID" value="TBU01748.1"/>
    <property type="molecule type" value="Genomic_DNA"/>
</dbReference>
<name>A0A4Q9L2V3_9MICR</name>
<evidence type="ECO:0000313" key="2">
    <source>
        <dbReference type="Proteomes" id="UP000292362"/>
    </source>
</evidence>
<dbReference type="VEuPathDB" id="MicrosporidiaDB:CWI37_0637p0010"/>
<gene>
    <name evidence="1" type="ORF">CWI37_0637p0010</name>
</gene>
<dbReference type="Proteomes" id="UP000292362">
    <property type="component" value="Unassembled WGS sequence"/>
</dbReference>
<evidence type="ECO:0000313" key="1">
    <source>
        <dbReference type="EMBL" id="TBU01748.1"/>
    </source>
</evidence>
<dbReference type="Pfam" id="PF17003">
    <property type="entry name" value="Actin_micro"/>
    <property type="match status" value="1"/>
</dbReference>